<dbReference type="EMBL" id="AEEH01000019">
    <property type="protein sequence ID" value="EFM25872.1"/>
    <property type="molecule type" value="Genomic_DNA"/>
</dbReference>
<proteinExistence type="predicted"/>
<evidence type="ECO:0008006" key="4">
    <source>
        <dbReference type="Google" id="ProtNLM"/>
    </source>
</evidence>
<evidence type="ECO:0000313" key="3">
    <source>
        <dbReference type="Proteomes" id="UP000003280"/>
    </source>
</evidence>
<dbReference type="HOGENOM" id="CLU_070044_0_0_9"/>
<dbReference type="OrthoDB" id="3264992at2"/>
<reference evidence="2 3" key="1">
    <citation type="submission" date="2010-07" db="EMBL/GenBank/DDBJ databases">
        <authorList>
            <person name="Muzny D."/>
            <person name="Qin X."/>
            <person name="Deng J."/>
            <person name="Jiang H."/>
            <person name="Liu Y."/>
            <person name="Qu J."/>
            <person name="Song X.-Z."/>
            <person name="Zhang L."/>
            <person name="Thornton R."/>
            <person name="Coyle M."/>
            <person name="Francisco L."/>
            <person name="Jackson L."/>
            <person name="Javaid M."/>
            <person name="Korchina V."/>
            <person name="Kovar C."/>
            <person name="Mata R."/>
            <person name="Mathew T."/>
            <person name="Ngo R."/>
            <person name="Nguyen L."/>
            <person name="Nguyen N."/>
            <person name="Okwuonu G."/>
            <person name="Ongeri F."/>
            <person name="Pham C."/>
            <person name="Simmons D."/>
            <person name="Wilczek-Boney K."/>
            <person name="Hale W."/>
            <person name="Jakkamsetti A."/>
            <person name="Pham P."/>
            <person name="Ruth R."/>
            <person name="San Lucas F."/>
            <person name="Warren J."/>
            <person name="Zhang J."/>
            <person name="Zhao Z."/>
            <person name="Zhou C."/>
            <person name="Zhu D."/>
            <person name="Lee S."/>
            <person name="Bess C."/>
            <person name="Blankenburg K."/>
            <person name="Forbes L."/>
            <person name="Fu Q."/>
            <person name="Gubbala S."/>
            <person name="Hirani K."/>
            <person name="Jayaseelan J.C."/>
            <person name="Lara F."/>
            <person name="Munidasa M."/>
            <person name="Palculict T."/>
            <person name="Patil S."/>
            <person name="Pu L.-L."/>
            <person name="Saada N."/>
            <person name="Tang L."/>
            <person name="Weissenberger G."/>
            <person name="Zhu Y."/>
            <person name="Hemphill L."/>
            <person name="Shang Y."/>
            <person name="Youmans B."/>
            <person name="Ayvaz T."/>
            <person name="Ross M."/>
            <person name="Santibanez J."/>
            <person name="Aqrawi P."/>
            <person name="Gross S."/>
            <person name="Joshi V."/>
            <person name="Fowler G."/>
            <person name="Nazareth L."/>
            <person name="Reid J."/>
            <person name="Worley K."/>
            <person name="Petrosino J."/>
            <person name="Highlander S."/>
            <person name="Gibbs R."/>
        </authorList>
    </citation>
    <scope>NUCLEOTIDE SEQUENCE [LARGE SCALE GENOMIC DNA]</scope>
    <source>
        <strain evidence="2 3">ATCC BAA-1640</strain>
    </source>
</reference>
<keyword evidence="1" id="KW-0472">Membrane</keyword>
<feature type="transmembrane region" description="Helical" evidence="1">
    <location>
        <begin position="44"/>
        <end position="73"/>
    </location>
</feature>
<sequence length="310" mass="36324">MKSRERFSDSSIIEEIKRIENLPETKKRLDDVKRDLQDRVSKPYILGFILLAAGLFIYYLFEIYGLIVCFFLYKYWYQYSQTNKSYIGNTYANNFLEPVLKEILPGTEIDYFGTMDLYILKNLVRNSEFYESNCHIIFGDEYKTEFCNLKANHYRRDKKGREINETDFMGQVFFAPIETGINGHIRVAPISKGGSHRPYGEIRDGEERMETESIEFNDLYTIFSTDDLNAKFILDTKIIELLNDIGKRMNVSIYMNEEYVSIAFQSNSLLFSLPYTPGGVNEISLSGEYEKIRKKLSDFYALMDVIVEKF</sequence>
<evidence type="ECO:0000256" key="1">
    <source>
        <dbReference type="SAM" id="Phobius"/>
    </source>
</evidence>
<dbReference type="eggNOG" id="ENOG502ZC9X">
    <property type="taxonomic scope" value="Bacteria"/>
</dbReference>
<keyword evidence="1" id="KW-0812">Transmembrane</keyword>
<protein>
    <recommendedName>
        <fullName evidence="4">DUF3137 domain-containing protein</fullName>
    </recommendedName>
</protein>
<gene>
    <name evidence="2" type="ORF">HMPREF9225_0416</name>
</gene>
<name>E0NJS7_9FIRM</name>
<dbReference type="Proteomes" id="UP000003280">
    <property type="component" value="Unassembled WGS sequence"/>
</dbReference>
<comment type="caution">
    <text evidence="2">The sequence shown here is derived from an EMBL/GenBank/DDBJ whole genome shotgun (WGS) entry which is preliminary data.</text>
</comment>
<dbReference type="AlphaFoldDB" id="E0NJS7"/>
<dbReference type="Pfam" id="PF11335">
    <property type="entry name" value="DUF3137"/>
    <property type="match status" value="1"/>
</dbReference>
<dbReference type="InterPro" id="IPR021484">
    <property type="entry name" value="DUF3137"/>
</dbReference>
<accession>E0NJS7</accession>
<dbReference type="RefSeq" id="WP_008901252.1">
    <property type="nucleotide sequence ID" value="NZ_GL397071.1"/>
</dbReference>
<keyword evidence="1" id="KW-1133">Transmembrane helix</keyword>
<keyword evidence="3" id="KW-1185">Reference proteome</keyword>
<organism evidence="2 3">
    <name type="scientific">Peptoniphilus duerdenii ATCC BAA-1640</name>
    <dbReference type="NCBI Taxonomy" id="862517"/>
    <lineage>
        <taxon>Bacteria</taxon>
        <taxon>Bacillati</taxon>
        <taxon>Bacillota</taxon>
        <taxon>Tissierellia</taxon>
        <taxon>Tissierellales</taxon>
        <taxon>Peptoniphilaceae</taxon>
        <taxon>Peptoniphilus</taxon>
    </lineage>
</organism>
<dbReference type="STRING" id="862517.HMPREF9225_0416"/>
<evidence type="ECO:0000313" key="2">
    <source>
        <dbReference type="EMBL" id="EFM25872.1"/>
    </source>
</evidence>